<proteinExistence type="predicted"/>
<reference evidence="1 2" key="1">
    <citation type="journal article" date="2016" name="Nat. Commun.">
        <title>Thousands of microbial genomes shed light on interconnected biogeochemical processes in an aquifer system.</title>
        <authorList>
            <person name="Anantharaman K."/>
            <person name="Brown C.T."/>
            <person name="Hug L.A."/>
            <person name="Sharon I."/>
            <person name="Castelle C.J."/>
            <person name="Probst A.J."/>
            <person name="Thomas B.C."/>
            <person name="Singh A."/>
            <person name="Wilkins M.J."/>
            <person name="Karaoz U."/>
            <person name="Brodie E.L."/>
            <person name="Williams K.H."/>
            <person name="Hubbard S.S."/>
            <person name="Banfield J.F."/>
        </authorList>
    </citation>
    <scope>NUCLEOTIDE SEQUENCE [LARGE SCALE GENOMIC DNA]</scope>
</reference>
<gene>
    <name evidence="1" type="ORF">A2480_02825</name>
</gene>
<dbReference type="STRING" id="1802424.A2480_02825"/>
<dbReference type="Proteomes" id="UP000176988">
    <property type="component" value="Unassembled WGS sequence"/>
</dbReference>
<sequence>MRFKIMDEERERKPNFTLESGRETIEQKKERLKTLLQGSLEVWNDRERSLFEGSLTFVQLRKDGIEQTVPNLIVVSVEEGDVELCVIEEDGEAGSSAYMTWDSIVDARKE</sequence>
<dbReference type="EMBL" id="MGFG01000019">
    <property type="protein sequence ID" value="OGM01062.1"/>
    <property type="molecule type" value="Genomic_DNA"/>
</dbReference>
<accession>A0A1F7WE18</accession>
<evidence type="ECO:0000313" key="1">
    <source>
        <dbReference type="EMBL" id="OGM01062.1"/>
    </source>
</evidence>
<dbReference type="AlphaFoldDB" id="A0A1F7WE18"/>
<evidence type="ECO:0000313" key="2">
    <source>
        <dbReference type="Proteomes" id="UP000176988"/>
    </source>
</evidence>
<protein>
    <submittedName>
        <fullName evidence="1">Uncharacterized protein</fullName>
    </submittedName>
</protein>
<comment type="caution">
    <text evidence="1">The sequence shown here is derived from an EMBL/GenBank/DDBJ whole genome shotgun (WGS) entry which is preliminary data.</text>
</comment>
<organism evidence="1 2">
    <name type="scientific">Candidatus Uhrbacteria bacterium RIFOXYC2_FULL_47_19</name>
    <dbReference type="NCBI Taxonomy" id="1802424"/>
    <lineage>
        <taxon>Bacteria</taxon>
        <taxon>Candidatus Uhriibacteriota</taxon>
    </lineage>
</organism>
<name>A0A1F7WE18_9BACT</name>